<dbReference type="GO" id="GO:0003700">
    <property type="term" value="F:DNA-binding transcription factor activity"/>
    <property type="evidence" value="ECO:0007669"/>
    <property type="project" value="InterPro"/>
</dbReference>
<keyword evidence="4" id="KW-0804">Transcription</keyword>
<organism evidence="6 7">
    <name type="scientific">Sphingopyxis granuli</name>
    <dbReference type="NCBI Taxonomy" id="267128"/>
    <lineage>
        <taxon>Bacteria</taxon>
        <taxon>Pseudomonadati</taxon>
        <taxon>Pseudomonadota</taxon>
        <taxon>Alphaproteobacteria</taxon>
        <taxon>Sphingomonadales</taxon>
        <taxon>Sphingomonadaceae</taxon>
        <taxon>Sphingopyxis</taxon>
    </lineage>
</organism>
<dbReference type="InterPro" id="IPR036390">
    <property type="entry name" value="WH_DNA-bd_sf"/>
</dbReference>
<gene>
    <name evidence="6" type="ORF">SGRAN_1633</name>
</gene>
<dbReference type="PANTHER" id="PTHR30346:SF17">
    <property type="entry name" value="LYSR FAMILY TRANSCRIPTIONAL REGULATOR"/>
    <property type="match status" value="1"/>
</dbReference>
<dbReference type="SUPFAM" id="SSF46785">
    <property type="entry name" value="Winged helix' DNA-binding domain"/>
    <property type="match status" value="1"/>
</dbReference>
<dbReference type="CDD" id="cd08414">
    <property type="entry name" value="PBP2_LTTR_aromatics_like"/>
    <property type="match status" value="1"/>
</dbReference>
<evidence type="ECO:0000259" key="5">
    <source>
        <dbReference type="PROSITE" id="PS50931"/>
    </source>
</evidence>
<evidence type="ECO:0000256" key="1">
    <source>
        <dbReference type="ARBA" id="ARBA00009437"/>
    </source>
</evidence>
<feature type="domain" description="HTH lysR-type" evidence="5">
    <location>
        <begin position="7"/>
        <end position="60"/>
    </location>
</feature>
<dbReference type="Gene3D" id="3.40.190.10">
    <property type="entry name" value="Periplasmic binding protein-like II"/>
    <property type="match status" value="2"/>
</dbReference>
<dbReference type="InterPro" id="IPR005119">
    <property type="entry name" value="LysR_subst-bd"/>
</dbReference>
<dbReference type="KEGG" id="sgi:SGRAN_1633"/>
<evidence type="ECO:0000313" key="7">
    <source>
        <dbReference type="Proteomes" id="UP000058599"/>
    </source>
</evidence>
<dbReference type="InterPro" id="IPR036388">
    <property type="entry name" value="WH-like_DNA-bd_sf"/>
</dbReference>
<dbReference type="InterPro" id="IPR000847">
    <property type="entry name" value="LysR_HTH_N"/>
</dbReference>
<dbReference type="PRINTS" id="PR00039">
    <property type="entry name" value="HTHLYSR"/>
</dbReference>
<keyword evidence="7" id="KW-1185">Reference proteome</keyword>
<dbReference type="Proteomes" id="UP000058599">
    <property type="component" value="Chromosome"/>
</dbReference>
<dbReference type="PROSITE" id="PS50931">
    <property type="entry name" value="HTH_LYSR"/>
    <property type="match status" value="1"/>
</dbReference>
<name>A0AA86GKS9_9SPHN</name>
<dbReference type="GO" id="GO:0032993">
    <property type="term" value="C:protein-DNA complex"/>
    <property type="evidence" value="ECO:0007669"/>
    <property type="project" value="TreeGrafter"/>
</dbReference>
<evidence type="ECO:0000256" key="3">
    <source>
        <dbReference type="ARBA" id="ARBA00023125"/>
    </source>
</evidence>
<accession>A0AA86GKS9</accession>
<dbReference type="AlphaFoldDB" id="A0AA86GKS9"/>
<dbReference type="Pfam" id="PF00126">
    <property type="entry name" value="HTH_1"/>
    <property type="match status" value="1"/>
</dbReference>
<sequence length="300" mass="32558">MLDRRPLEIFLAIAEERSFVRAADRLGIAQPVVSRQLQRLEGNLGARLFHRGSRSKVTLTRAGELFHDEARDALAGLLRAEQLGRNVARGATGPLRIGYVFSGAMTALLSDMVRGLRAAFPDLEIEPRLIETPAQLRELAEGRIDVAIVRPRPSWPRGAAVLARHHEPMLLGLGTTHPLARHDSIAIGDLVPECFLTPQFDVEDELAETVRRLLRKVGGRPRIRATGDFITAAALAAAGEGVILAPASLAHLVIDGLTFRPISGHAERLELAVVGRPELPAAQREAIIAALSASRTDCRI</sequence>
<dbReference type="RefSeq" id="WP_067182470.1">
    <property type="nucleotide sequence ID" value="NZ_CP012199.1"/>
</dbReference>
<reference evidence="6 7" key="1">
    <citation type="journal article" date="2016" name="BMC Genomics">
        <title>Genomic analysis of the nitrate-respiring Sphingopyxis granuli (formerly Sphingomonas macrogoltabida) strain TFA.</title>
        <authorList>
            <person name="Garcia-Romero I."/>
            <person name="Perez-Pulido A.J."/>
            <person name="Gonzalez-Flores Y.E."/>
            <person name="Reyes-Ramirez F."/>
            <person name="Santero E."/>
            <person name="Floriano B."/>
        </authorList>
    </citation>
    <scope>NUCLEOTIDE SEQUENCE [LARGE SCALE GENOMIC DNA]</scope>
    <source>
        <strain evidence="6 7">TFA</strain>
    </source>
</reference>
<comment type="similarity">
    <text evidence="1">Belongs to the LysR transcriptional regulatory family.</text>
</comment>
<keyword evidence="3" id="KW-0238">DNA-binding</keyword>
<dbReference type="GO" id="GO:0003677">
    <property type="term" value="F:DNA binding"/>
    <property type="evidence" value="ECO:0007669"/>
    <property type="project" value="UniProtKB-KW"/>
</dbReference>
<dbReference type="Pfam" id="PF03466">
    <property type="entry name" value="LysR_substrate"/>
    <property type="match status" value="1"/>
</dbReference>
<dbReference type="EMBL" id="CP012199">
    <property type="protein sequence ID" value="AMG74014.1"/>
    <property type="molecule type" value="Genomic_DNA"/>
</dbReference>
<protein>
    <submittedName>
        <fullName evidence="6">Transcriptional regulator, LysR family</fullName>
    </submittedName>
</protein>
<evidence type="ECO:0000256" key="4">
    <source>
        <dbReference type="ARBA" id="ARBA00023163"/>
    </source>
</evidence>
<proteinExistence type="inferred from homology"/>
<dbReference type="SUPFAM" id="SSF53850">
    <property type="entry name" value="Periplasmic binding protein-like II"/>
    <property type="match status" value="1"/>
</dbReference>
<keyword evidence="2" id="KW-0805">Transcription regulation</keyword>
<dbReference type="FunFam" id="1.10.10.10:FF:000001">
    <property type="entry name" value="LysR family transcriptional regulator"/>
    <property type="match status" value="1"/>
</dbReference>
<dbReference type="Gene3D" id="1.10.10.10">
    <property type="entry name" value="Winged helix-like DNA-binding domain superfamily/Winged helix DNA-binding domain"/>
    <property type="match status" value="1"/>
</dbReference>
<evidence type="ECO:0000256" key="2">
    <source>
        <dbReference type="ARBA" id="ARBA00023015"/>
    </source>
</evidence>
<evidence type="ECO:0000313" key="6">
    <source>
        <dbReference type="EMBL" id="AMG74014.1"/>
    </source>
</evidence>
<dbReference type="PANTHER" id="PTHR30346">
    <property type="entry name" value="TRANSCRIPTIONAL DUAL REGULATOR HCAR-RELATED"/>
    <property type="match status" value="1"/>
</dbReference>